<dbReference type="PIRSF" id="PIRSF014979">
    <property type="entry name" value="UCP014979"/>
    <property type="match status" value="1"/>
</dbReference>
<evidence type="ECO:0000313" key="2">
    <source>
        <dbReference type="EMBL" id="WML92202.1"/>
    </source>
</evidence>
<organism evidence="2 3">
    <name type="scientific">Thiothrix lacustris</name>
    <dbReference type="NCBI Taxonomy" id="525917"/>
    <lineage>
        <taxon>Bacteria</taxon>
        <taxon>Pseudomonadati</taxon>
        <taxon>Pseudomonadota</taxon>
        <taxon>Gammaproteobacteria</taxon>
        <taxon>Thiotrichales</taxon>
        <taxon>Thiotrichaceae</taxon>
        <taxon>Thiothrix</taxon>
    </lineage>
</organism>
<evidence type="ECO:0000313" key="3">
    <source>
        <dbReference type="Proteomes" id="UP001236657"/>
    </source>
</evidence>
<sequence length="168" mass="18080">MFNYKKLSSIILATSVVLGGVAMANAKPAESPLKSTMTAAVISLDSNGKEKSQPAKEVEPGQTVQYTLTYKNVSDKPLKGIAVTGPIPSATDYIEKSAVAGVKANFKVSIDNGATFESEPVKRVITDAKGKKVTQIIPPSEYTHVRWFLDNPLKAGETQTFTYRSLVN</sequence>
<dbReference type="Proteomes" id="UP001236657">
    <property type="component" value="Chromosome"/>
</dbReference>
<keyword evidence="1" id="KW-0732">Signal</keyword>
<keyword evidence="3" id="KW-1185">Reference proteome</keyword>
<feature type="chain" id="PRO_5046881280" evidence="1">
    <location>
        <begin position="25"/>
        <end position="168"/>
    </location>
</feature>
<dbReference type="NCBIfam" id="TIGR01451">
    <property type="entry name" value="B_ant_repeat"/>
    <property type="match status" value="1"/>
</dbReference>
<dbReference type="InterPro" id="IPR014468">
    <property type="entry name" value="UCP014979"/>
</dbReference>
<reference evidence="2 3" key="1">
    <citation type="submission" date="2023-08" db="EMBL/GenBank/DDBJ databases">
        <title>New molecular markers tilS and rpoB for phylogenetic and monitoring studies of the genus Thiothrix biodiversity.</title>
        <authorList>
            <person name="Ravin N.V."/>
            <person name="Smolyakov D."/>
            <person name="Markov N.D."/>
            <person name="Beletsky A.V."/>
            <person name="Mardanov A.V."/>
            <person name="Rudenko T.S."/>
            <person name="Grabovich M.Y."/>
        </authorList>
    </citation>
    <scope>NUCLEOTIDE SEQUENCE [LARGE SCALE GENOMIC DNA]</scope>
    <source>
        <strain evidence="2 3">MK1</strain>
    </source>
</reference>
<feature type="signal peptide" evidence="1">
    <location>
        <begin position="1"/>
        <end position="24"/>
    </location>
</feature>
<name>A0ABY9MU58_9GAMM</name>
<proteinExistence type="predicted"/>
<protein>
    <submittedName>
        <fullName evidence="2">DUF11 domain-containing protein</fullName>
    </submittedName>
</protein>
<evidence type="ECO:0000256" key="1">
    <source>
        <dbReference type="SAM" id="SignalP"/>
    </source>
</evidence>
<accession>A0ABY9MU58</accession>
<dbReference type="RefSeq" id="WP_028488255.1">
    <property type="nucleotide sequence ID" value="NZ_CP133218.1"/>
</dbReference>
<dbReference type="EMBL" id="CP133218">
    <property type="protein sequence ID" value="WML92202.1"/>
    <property type="molecule type" value="Genomic_DNA"/>
</dbReference>
<gene>
    <name evidence="2" type="ORF">RCF98_07615</name>
</gene>
<dbReference type="InterPro" id="IPR047589">
    <property type="entry name" value="DUF11_rpt"/>
</dbReference>